<accession>A0AAN0SQX3</accession>
<evidence type="ECO:0000313" key="1">
    <source>
        <dbReference type="EMBL" id="AJI08596.1"/>
    </source>
</evidence>
<keyword evidence="1" id="KW-0614">Plasmid</keyword>
<dbReference type="Proteomes" id="UP000031861">
    <property type="component" value="Plasmid pBFI_5"/>
</dbReference>
<gene>
    <name evidence="1" type="ORF">AK40_6241</name>
</gene>
<geneLocation type="plasmid" evidence="1 2">
    <name>pBFI_5</name>
</geneLocation>
<protein>
    <submittedName>
        <fullName evidence="1">Uncharacterized protein</fullName>
    </submittedName>
</protein>
<dbReference type="AlphaFoldDB" id="A0AAN0SQX3"/>
<organism evidence="1 2">
    <name type="scientific">Bacillus cereus 03BB108</name>
    <dbReference type="NCBI Taxonomy" id="451709"/>
    <lineage>
        <taxon>Bacteria</taxon>
        <taxon>Bacillati</taxon>
        <taxon>Bacillota</taxon>
        <taxon>Bacilli</taxon>
        <taxon>Bacillales</taxon>
        <taxon>Bacillaceae</taxon>
        <taxon>Bacillus</taxon>
        <taxon>Bacillus cereus group</taxon>
    </lineage>
</organism>
<reference evidence="1 2" key="1">
    <citation type="journal article" date="2015" name="Genome Announc.">
        <title>Complete genome sequences for 35 biothreat assay-relevant bacillus species.</title>
        <authorList>
            <person name="Johnson S.L."/>
            <person name="Daligault H.E."/>
            <person name="Davenport K.W."/>
            <person name="Jaissle J."/>
            <person name="Frey K.G."/>
            <person name="Ladner J.T."/>
            <person name="Broomall S.M."/>
            <person name="Bishop-Lilly K.A."/>
            <person name="Bruce D.C."/>
            <person name="Gibbons H.S."/>
            <person name="Coyne S.R."/>
            <person name="Lo C.C."/>
            <person name="Meincke L."/>
            <person name="Munk A.C."/>
            <person name="Koroleva G.I."/>
            <person name="Rosenzweig C.N."/>
            <person name="Palacios G.F."/>
            <person name="Redden C.L."/>
            <person name="Minogue T.D."/>
            <person name="Chain P.S."/>
        </authorList>
    </citation>
    <scope>NUCLEOTIDE SEQUENCE [LARGE SCALE GENOMIC DNA]</scope>
    <source>
        <strain evidence="1 2">03BB108</strain>
    </source>
</reference>
<dbReference type="EMBL" id="CP009637">
    <property type="protein sequence ID" value="AJI08596.1"/>
    <property type="molecule type" value="Genomic_DNA"/>
</dbReference>
<sequence>MIGTYSDYSRILAMQGASALCLSQCSGTPTAPPYTLVQTRRRKKRIRLDIKLKNFIRERLPLFEPMTALTHGAPTERRRLKEIMGTLALLPVTEHRACSRTS</sequence>
<evidence type="ECO:0000313" key="2">
    <source>
        <dbReference type="Proteomes" id="UP000031861"/>
    </source>
</evidence>
<proteinExistence type="predicted"/>
<name>A0AAN0SQX3_BACCE</name>